<evidence type="ECO:0000256" key="11">
    <source>
        <dbReference type="ARBA" id="ARBA00023236"/>
    </source>
</evidence>
<evidence type="ECO:0000256" key="12">
    <source>
        <dbReference type="HAMAP-Rule" id="MF_00365"/>
    </source>
</evidence>
<dbReference type="InterPro" id="IPR018078">
    <property type="entry name" value="DNA-binding_RecF_CS"/>
</dbReference>
<dbReference type="GO" id="GO:0005737">
    <property type="term" value="C:cytoplasm"/>
    <property type="evidence" value="ECO:0007669"/>
    <property type="project" value="UniProtKB-SubCell"/>
</dbReference>
<keyword evidence="8 12" id="KW-0067">ATP-binding</keyword>
<evidence type="ECO:0000313" key="15">
    <source>
        <dbReference type="EMBL" id="BBK26051.1"/>
    </source>
</evidence>
<dbReference type="InterPro" id="IPR001238">
    <property type="entry name" value="DNA-binding_RecF"/>
</dbReference>
<evidence type="ECO:0000256" key="4">
    <source>
        <dbReference type="ARBA" id="ARBA00022490"/>
    </source>
</evidence>
<keyword evidence="9 12" id="KW-0238">DNA-binding</keyword>
<dbReference type="GO" id="GO:0005524">
    <property type="term" value="F:ATP binding"/>
    <property type="evidence" value="ECO:0007669"/>
    <property type="project" value="UniProtKB-UniRule"/>
</dbReference>
<dbReference type="GO" id="GO:0006302">
    <property type="term" value="P:double-strand break repair"/>
    <property type="evidence" value="ECO:0007669"/>
    <property type="project" value="TreeGrafter"/>
</dbReference>
<dbReference type="GeneID" id="92717186"/>
<feature type="domain" description="RecF/RecN/SMC N-terminal" evidence="14">
    <location>
        <begin position="8"/>
        <end position="341"/>
    </location>
</feature>
<reference evidence="16" key="1">
    <citation type="submission" date="2019-05" db="EMBL/GenBank/DDBJ databases">
        <title>Complete genome sequencing of Dialister sp. strain 5BBH33.</title>
        <authorList>
            <person name="Sakamoto M."/>
            <person name="Murakami T."/>
            <person name="Mori H."/>
        </authorList>
    </citation>
    <scope>NUCLEOTIDE SEQUENCE [LARGE SCALE GENOMIC DNA]</scope>
    <source>
        <strain evidence="16">5BBH33</strain>
    </source>
</reference>
<feature type="binding site" evidence="12">
    <location>
        <begin position="30"/>
        <end position="37"/>
    </location>
    <ligand>
        <name>ATP</name>
        <dbReference type="ChEBI" id="CHEBI:30616"/>
    </ligand>
</feature>
<dbReference type="PROSITE" id="PS00617">
    <property type="entry name" value="RECF_1"/>
    <property type="match status" value="1"/>
</dbReference>
<dbReference type="SUPFAM" id="SSF52540">
    <property type="entry name" value="P-loop containing nucleoside triphosphate hydrolases"/>
    <property type="match status" value="1"/>
</dbReference>
<dbReference type="Gene3D" id="3.40.50.300">
    <property type="entry name" value="P-loop containing nucleotide triphosphate hydrolases"/>
    <property type="match status" value="1"/>
</dbReference>
<dbReference type="PANTHER" id="PTHR32182">
    <property type="entry name" value="DNA REPLICATION AND REPAIR PROTEIN RECF"/>
    <property type="match status" value="1"/>
</dbReference>
<keyword evidence="4 12" id="KW-0963">Cytoplasm</keyword>
<dbReference type="InterPro" id="IPR042174">
    <property type="entry name" value="RecF_2"/>
</dbReference>
<evidence type="ECO:0000259" key="14">
    <source>
        <dbReference type="Pfam" id="PF02463"/>
    </source>
</evidence>
<evidence type="ECO:0000256" key="8">
    <source>
        <dbReference type="ARBA" id="ARBA00022840"/>
    </source>
</evidence>
<name>A0A8D5A6M9_9FIRM</name>
<evidence type="ECO:0000256" key="5">
    <source>
        <dbReference type="ARBA" id="ARBA00022705"/>
    </source>
</evidence>
<evidence type="ECO:0000313" key="16">
    <source>
        <dbReference type="Proteomes" id="UP000320585"/>
    </source>
</evidence>
<evidence type="ECO:0000256" key="3">
    <source>
        <dbReference type="ARBA" id="ARBA00020170"/>
    </source>
</evidence>
<dbReference type="RefSeq" id="WP_108850364.1">
    <property type="nucleotide sequence ID" value="NZ_AP019697.1"/>
</dbReference>
<dbReference type="NCBIfam" id="TIGR00611">
    <property type="entry name" value="recf"/>
    <property type="match status" value="1"/>
</dbReference>
<evidence type="ECO:0000256" key="1">
    <source>
        <dbReference type="ARBA" id="ARBA00004496"/>
    </source>
</evidence>
<dbReference type="HAMAP" id="MF_00365">
    <property type="entry name" value="RecF"/>
    <property type="match status" value="1"/>
</dbReference>
<dbReference type="InterPro" id="IPR003395">
    <property type="entry name" value="RecF/RecN/SMC_N"/>
</dbReference>
<dbReference type="Pfam" id="PF02463">
    <property type="entry name" value="SMC_N"/>
    <property type="match status" value="1"/>
</dbReference>
<dbReference type="AlphaFoldDB" id="A0A8D5A6M9"/>
<evidence type="ECO:0000256" key="9">
    <source>
        <dbReference type="ARBA" id="ARBA00023125"/>
    </source>
</evidence>
<evidence type="ECO:0000256" key="7">
    <source>
        <dbReference type="ARBA" id="ARBA00022763"/>
    </source>
</evidence>
<dbReference type="PANTHER" id="PTHR32182:SF0">
    <property type="entry name" value="DNA REPLICATION AND REPAIR PROTEIN RECF"/>
    <property type="match status" value="1"/>
</dbReference>
<keyword evidence="11 12" id="KW-0742">SOS response</keyword>
<keyword evidence="10 12" id="KW-0234">DNA repair</keyword>
<dbReference type="Proteomes" id="UP000320585">
    <property type="component" value="Chromosome"/>
</dbReference>
<comment type="similarity">
    <text evidence="2 12 13">Belongs to the RecF family.</text>
</comment>
<dbReference type="KEGG" id="dho:Dia5BBH33_19860"/>
<dbReference type="EMBL" id="AP019697">
    <property type="protein sequence ID" value="BBK26051.1"/>
    <property type="molecule type" value="Genomic_DNA"/>
</dbReference>
<evidence type="ECO:0000256" key="6">
    <source>
        <dbReference type="ARBA" id="ARBA00022741"/>
    </source>
</evidence>
<sequence length="356" mass="41049">MKCVKFRLIQIRNMEDTTILPDEGLTIFTGENGSGKTNLIEAVYYASIGKSFRTGNDNEMIRLGDEEGTILLDFTIRDVSHTIKVKLTRNQGKKIFFNDNPVRKKDLMGLFRTVIFTPDELQLIKGAPVFRRRFLDMEISQVSPRYYAELLRYTRAVQQRNAAFRNARMTGIIPDTNIWDEQIGKCAAYIVRKRLETVKKMNGTVPDMESALTGNRENLEIRYKQAGSDEPRFDEEWFLERLAAYREEDAKFCHTSVGPHRDDLTFFMNGMDISIYGSQGQQRTAILAMKLSEMEYIKEETSEYPVLLLDDIGSELDSKRRKALMNFLETRNIQTMVTGTDVPFDHKAKIIEVGKE</sequence>
<proteinExistence type="inferred from homology"/>
<comment type="function">
    <text evidence="12 13">The RecF protein is involved in DNA metabolism; it is required for DNA replication and normal SOS inducibility. RecF binds preferentially to single-stranded, linear DNA. It also seems to bind ATP.</text>
</comment>
<dbReference type="GO" id="GO:0006260">
    <property type="term" value="P:DNA replication"/>
    <property type="evidence" value="ECO:0007669"/>
    <property type="project" value="UniProtKB-UniRule"/>
</dbReference>
<gene>
    <name evidence="12 15" type="primary">recF</name>
    <name evidence="15" type="ORF">Dia5BBH33_19860</name>
</gene>
<evidence type="ECO:0000256" key="10">
    <source>
        <dbReference type="ARBA" id="ARBA00023204"/>
    </source>
</evidence>
<evidence type="ECO:0000256" key="13">
    <source>
        <dbReference type="RuleBase" id="RU000578"/>
    </source>
</evidence>
<dbReference type="GO" id="GO:0009432">
    <property type="term" value="P:SOS response"/>
    <property type="evidence" value="ECO:0007669"/>
    <property type="project" value="UniProtKB-UniRule"/>
</dbReference>
<dbReference type="InterPro" id="IPR027417">
    <property type="entry name" value="P-loop_NTPase"/>
</dbReference>
<keyword evidence="7 12" id="KW-0227">DNA damage</keyword>
<keyword evidence="6 12" id="KW-0547">Nucleotide-binding</keyword>
<dbReference type="GO" id="GO:0003697">
    <property type="term" value="F:single-stranded DNA binding"/>
    <property type="evidence" value="ECO:0007669"/>
    <property type="project" value="UniProtKB-UniRule"/>
</dbReference>
<keyword evidence="5 12" id="KW-0235">DNA replication</keyword>
<keyword evidence="16" id="KW-1185">Reference proteome</keyword>
<dbReference type="GO" id="GO:0000731">
    <property type="term" value="P:DNA synthesis involved in DNA repair"/>
    <property type="evidence" value="ECO:0007669"/>
    <property type="project" value="TreeGrafter"/>
</dbReference>
<protein>
    <recommendedName>
        <fullName evidence="3 12">DNA replication and repair protein RecF</fullName>
    </recommendedName>
</protein>
<organism evidence="15 16">
    <name type="scientific">Dialister hominis</name>
    <dbReference type="NCBI Taxonomy" id="2582419"/>
    <lineage>
        <taxon>Bacteria</taxon>
        <taxon>Bacillati</taxon>
        <taxon>Bacillota</taxon>
        <taxon>Negativicutes</taxon>
        <taxon>Veillonellales</taxon>
        <taxon>Veillonellaceae</taxon>
        <taxon>Dialister</taxon>
    </lineage>
</organism>
<accession>A0A8D5A6M9</accession>
<dbReference type="OrthoDB" id="9803889at2"/>
<dbReference type="PROSITE" id="PS00618">
    <property type="entry name" value="RECF_2"/>
    <property type="match status" value="1"/>
</dbReference>
<dbReference type="Gene3D" id="1.20.1050.90">
    <property type="entry name" value="RecF/RecN/SMC, N-terminal domain"/>
    <property type="match status" value="1"/>
</dbReference>
<comment type="subcellular location">
    <subcellularLocation>
        <location evidence="1 12 13">Cytoplasm</location>
    </subcellularLocation>
</comment>
<evidence type="ECO:0000256" key="2">
    <source>
        <dbReference type="ARBA" id="ARBA00008016"/>
    </source>
</evidence>